<dbReference type="Pfam" id="PF02576">
    <property type="entry name" value="RimP_N"/>
    <property type="match status" value="1"/>
</dbReference>
<dbReference type="RefSeq" id="WP_169300284.1">
    <property type="nucleotide sequence ID" value="NZ_JABBNI010000066.1"/>
</dbReference>
<dbReference type="HAMAP" id="MF_01077">
    <property type="entry name" value="RimP"/>
    <property type="match status" value="1"/>
</dbReference>
<dbReference type="GO" id="GO:0006412">
    <property type="term" value="P:translation"/>
    <property type="evidence" value="ECO:0007669"/>
    <property type="project" value="TreeGrafter"/>
</dbReference>
<dbReference type="GO" id="GO:0000028">
    <property type="term" value="P:ribosomal small subunit assembly"/>
    <property type="evidence" value="ECO:0007669"/>
    <property type="project" value="TreeGrafter"/>
</dbReference>
<dbReference type="InterPro" id="IPR035956">
    <property type="entry name" value="RimP_N_sf"/>
</dbReference>
<dbReference type="EMBL" id="JABBNI010000066">
    <property type="protein sequence ID" value="NMM65690.1"/>
    <property type="molecule type" value="Genomic_DNA"/>
</dbReference>
<comment type="function">
    <text evidence="3">Required for maturation of 30S ribosomal subunits.</text>
</comment>
<dbReference type="InterPro" id="IPR003728">
    <property type="entry name" value="Ribosome_maturation_RimP"/>
</dbReference>
<dbReference type="PANTHER" id="PTHR33867:SF1">
    <property type="entry name" value="RIBOSOME MATURATION FACTOR RIMP"/>
    <property type="match status" value="1"/>
</dbReference>
<dbReference type="SUPFAM" id="SSF75420">
    <property type="entry name" value="YhbC-like, N-terminal domain"/>
    <property type="match status" value="1"/>
</dbReference>
<evidence type="ECO:0000256" key="2">
    <source>
        <dbReference type="ARBA" id="ARBA00022517"/>
    </source>
</evidence>
<protein>
    <recommendedName>
        <fullName evidence="3">Ribosome maturation factor RimP</fullName>
    </recommendedName>
</protein>
<dbReference type="PANTHER" id="PTHR33867">
    <property type="entry name" value="RIBOSOME MATURATION FACTOR RIMP"/>
    <property type="match status" value="1"/>
</dbReference>
<keyword evidence="1 3" id="KW-0963">Cytoplasm</keyword>
<keyword evidence="2 3" id="KW-0690">Ribosome biogenesis</keyword>
<evidence type="ECO:0000256" key="3">
    <source>
        <dbReference type="HAMAP-Rule" id="MF_01077"/>
    </source>
</evidence>
<dbReference type="InterPro" id="IPR028989">
    <property type="entry name" value="RimP_N"/>
</dbReference>
<comment type="subcellular location">
    <subcellularLocation>
        <location evidence="3">Cytoplasm</location>
    </subcellularLocation>
</comment>
<dbReference type="FunFam" id="3.30.300.70:FF:000001">
    <property type="entry name" value="Ribosome maturation factor RimP"/>
    <property type="match status" value="1"/>
</dbReference>
<evidence type="ECO:0000259" key="4">
    <source>
        <dbReference type="Pfam" id="PF02576"/>
    </source>
</evidence>
<dbReference type="GO" id="GO:0005829">
    <property type="term" value="C:cytosol"/>
    <property type="evidence" value="ECO:0007669"/>
    <property type="project" value="TreeGrafter"/>
</dbReference>
<gene>
    <name evidence="3 6" type="primary">rimP</name>
    <name evidence="6" type="ORF">HBE96_24230</name>
</gene>
<dbReference type="CDD" id="cd01734">
    <property type="entry name" value="YlxS_C"/>
    <property type="match status" value="1"/>
</dbReference>
<dbReference type="SUPFAM" id="SSF74942">
    <property type="entry name" value="YhbC-like, C-terminal domain"/>
    <property type="match status" value="1"/>
</dbReference>
<comment type="similarity">
    <text evidence="3">Belongs to the RimP family.</text>
</comment>
<evidence type="ECO:0000259" key="5">
    <source>
        <dbReference type="Pfam" id="PF17384"/>
    </source>
</evidence>
<comment type="caution">
    <text evidence="6">The sequence shown here is derived from an EMBL/GenBank/DDBJ whole genome shotgun (WGS) entry which is preliminary data.</text>
</comment>
<dbReference type="InterPro" id="IPR028998">
    <property type="entry name" value="RimP_C"/>
</dbReference>
<organism evidence="6 7">
    <name type="scientific">Clostridium muellerianum</name>
    <dbReference type="NCBI Taxonomy" id="2716538"/>
    <lineage>
        <taxon>Bacteria</taxon>
        <taxon>Bacillati</taxon>
        <taxon>Bacillota</taxon>
        <taxon>Clostridia</taxon>
        <taxon>Eubacteriales</taxon>
        <taxon>Clostridiaceae</taxon>
        <taxon>Clostridium</taxon>
    </lineage>
</organism>
<dbReference type="Gene3D" id="3.30.300.70">
    <property type="entry name" value="RimP-like superfamily, N-terminal"/>
    <property type="match status" value="1"/>
</dbReference>
<evidence type="ECO:0000313" key="7">
    <source>
        <dbReference type="Proteomes" id="UP000537131"/>
    </source>
</evidence>
<keyword evidence="7" id="KW-1185">Reference proteome</keyword>
<proteinExistence type="inferred from homology"/>
<feature type="domain" description="Ribosome maturation factor RimP C-terminal" evidence="5">
    <location>
        <begin position="89"/>
        <end position="155"/>
    </location>
</feature>
<reference evidence="6 7" key="1">
    <citation type="submission" date="2020-04" db="EMBL/GenBank/DDBJ databases">
        <authorList>
            <person name="Doyle D.A."/>
        </authorList>
    </citation>
    <scope>NUCLEOTIDE SEQUENCE [LARGE SCALE GENOMIC DNA]</scope>
    <source>
        <strain evidence="6 7">P21</strain>
    </source>
</reference>
<feature type="domain" description="Ribosome maturation factor RimP N-terminal" evidence="4">
    <location>
        <begin position="13"/>
        <end position="86"/>
    </location>
</feature>
<dbReference type="NCBIfam" id="NF000934">
    <property type="entry name" value="PRK00092.3-1"/>
    <property type="match status" value="1"/>
</dbReference>
<dbReference type="Pfam" id="PF17384">
    <property type="entry name" value="DUF150_C"/>
    <property type="match status" value="1"/>
</dbReference>
<reference evidence="6 7" key="2">
    <citation type="submission" date="2020-06" db="EMBL/GenBank/DDBJ databases">
        <title>Complete Genome Sequence of Clostridium muelleri sp. nov. P21T, an Acid-Alcohol Producing Acetogen Isolated from Old Hay.</title>
        <authorList>
            <person name="Duncan K.E."/>
            <person name="Tanner R.S."/>
        </authorList>
    </citation>
    <scope>NUCLEOTIDE SEQUENCE [LARGE SCALE GENOMIC DNA]</scope>
    <source>
        <strain evidence="6 7">P21</strain>
    </source>
</reference>
<evidence type="ECO:0000313" key="6">
    <source>
        <dbReference type="EMBL" id="NMM65690.1"/>
    </source>
</evidence>
<accession>A0A7Y0ELK9</accession>
<name>A0A7Y0ELK9_9CLOT</name>
<evidence type="ECO:0000256" key="1">
    <source>
        <dbReference type="ARBA" id="ARBA00022490"/>
    </source>
</evidence>
<dbReference type="InterPro" id="IPR036847">
    <property type="entry name" value="RimP_C_sf"/>
</dbReference>
<dbReference type="Proteomes" id="UP000537131">
    <property type="component" value="Unassembled WGS sequence"/>
</dbReference>
<sequence length="155" mass="17939">MNKSTLINRVEELIKPIVVELNYELYYLELVREGKDNYLRIYIDKENGTISLEDCEKVSRAVSDMLDVEDPIREGYYLEVSSPGIERILHTDEHLQKYIGNDVLAQISGLLNGKKKYEGTLVSFNNEELNIETKEKEEISIPREKILNVSLKGKF</sequence>
<dbReference type="Gene3D" id="2.30.30.180">
    <property type="entry name" value="Ribosome maturation factor RimP, C-terminal domain"/>
    <property type="match status" value="1"/>
</dbReference>
<dbReference type="AlphaFoldDB" id="A0A7Y0ELK9"/>